<feature type="compositionally biased region" description="Pro residues" evidence="1">
    <location>
        <begin position="18"/>
        <end position="28"/>
    </location>
</feature>
<accession>A7KH18</accession>
<gene>
    <name evidence="2" type="primary">napU2</name>
</gene>
<sequence>MAAATPCDRPVRVAFDTPPGPGRSPPPATAGRHPPALRRPCRPAPGQPTGASPPGISRKKARPAPPGPHRRTSAAARCRATRRALSGTSPHPDARTNSATRPPHRFTPEVTHVTAGGLGAATSPVSLFRQPLPAQKLLRAGELSTVTTGLSRWDRVRAAYGTGSLSSPTSRAPRVLPGPRRHAPTGRETRPQDGARPRGAGAGVSRQVPAQRTERGPWGARPPCPPPRRPAPPRAGRVGRPAGATAPGFRGVAAN</sequence>
<dbReference type="EMBL" id="EF397639">
    <property type="protein sequence ID" value="ABS50477.1"/>
    <property type="molecule type" value="Genomic_DNA"/>
</dbReference>
<organism evidence="2">
    <name type="scientific">Streptomyces sp. CNQ-525</name>
    <dbReference type="NCBI Taxonomy" id="418855"/>
    <lineage>
        <taxon>Bacteria</taxon>
        <taxon>Bacillati</taxon>
        <taxon>Actinomycetota</taxon>
        <taxon>Actinomycetes</taxon>
        <taxon>Kitasatosporales</taxon>
        <taxon>Streptomycetaceae</taxon>
        <taxon>Streptomyces</taxon>
    </lineage>
</organism>
<feature type="compositionally biased region" description="Pro residues" evidence="1">
    <location>
        <begin position="220"/>
        <end position="233"/>
    </location>
</feature>
<feature type="compositionally biased region" description="Low complexity" evidence="1">
    <location>
        <begin position="234"/>
        <end position="248"/>
    </location>
</feature>
<evidence type="ECO:0000256" key="1">
    <source>
        <dbReference type="SAM" id="MobiDB-lite"/>
    </source>
</evidence>
<reference evidence="2" key="1">
    <citation type="journal article" date="2007" name="J. Biol. Chem.">
        <title>Molecular basis for chloronium-mediated meroterpene cyclization: cloning, sequencing, and heterologous expression of the napyradiomycin biosynthetic gene cluster.</title>
        <authorList>
            <person name="Winter J.M."/>
            <person name="Moffitt M.C."/>
            <person name="Zazopoulos E."/>
            <person name="McAlpine J.B."/>
            <person name="Dorrestein P.C."/>
            <person name="Moore B.S."/>
        </authorList>
    </citation>
    <scope>NUCLEOTIDE SEQUENCE</scope>
    <source>
        <strain evidence="2">CNQ525</strain>
    </source>
</reference>
<feature type="compositionally biased region" description="Basic residues" evidence="1">
    <location>
        <begin position="57"/>
        <end position="72"/>
    </location>
</feature>
<evidence type="ECO:0000313" key="2">
    <source>
        <dbReference type="EMBL" id="ABS50477.1"/>
    </source>
</evidence>
<name>A7KH18_9ACTN</name>
<feature type="region of interest" description="Disordered" evidence="1">
    <location>
        <begin position="160"/>
        <end position="255"/>
    </location>
</feature>
<feature type="region of interest" description="Disordered" evidence="1">
    <location>
        <begin position="1"/>
        <end position="117"/>
    </location>
</feature>
<feature type="compositionally biased region" description="Basic and acidic residues" evidence="1">
    <location>
        <begin position="185"/>
        <end position="196"/>
    </location>
</feature>
<dbReference type="AlphaFoldDB" id="A7KH18"/>
<protein>
    <submittedName>
        <fullName evidence="2">NapU2</fullName>
    </submittedName>
</protein>
<proteinExistence type="predicted"/>